<dbReference type="RefSeq" id="WP_255331955.1">
    <property type="nucleotide sequence ID" value="NZ_VOTZ01000005.1"/>
</dbReference>
<evidence type="ECO:0000256" key="4">
    <source>
        <dbReference type="ARBA" id="ARBA00022531"/>
    </source>
</evidence>
<dbReference type="EMBL" id="VOTZ01000005">
    <property type="protein sequence ID" value="MCQ1538021.1"/>
    <property type="molecule type" value="Genomic_DNA"/>
</dbReference>
<protein>
    <recommendedName>
        <fullName evidence="3">phosphoribulokinase</fullName>
        <ecNumber evidence="3">2.7.1.19</ecNumber>
    </recommendedName>
    <alternativeName>
        <fullName evidence="10">Phosphopentokinase</fullName>
    </alternativeName>
</protein>
<keyword evidence="14" id="KW-1185">Reference proteome</keyword>
<evidence type="ECO:0000256" key="5">
    <source>
        <dbReference type="ARBA" id="ARBA00022567"/>
    </source>
</evidence>
<dbReference type="PRINTS" id="PR00478">
    <property type="entry name" value="PHRIBLKINASE"/>
</dbReference>
<evidence type="ECO:0000256" key="8">
    <source>
        <dbReference type="ARBA" id="ARBA00022777"/>
    </source>
</evidence>
<sequence>MRSSVFHEALHDQVNPFIIGVAGDSGSGKTTFTRIVSIVLGPSRVSTITLDDYHRYDRDERAALSITPLHPDANRFDRLESDIAALKRGEEIQKPVYNHTNGTFDPDIPFRPKNIIILEGLHPLFTEELREMIDLALFVDPHPDVKYAWKIRRDVGERGHTREAVLAEIRTREPDYEKYVAFQRQYADYVIRIEESLAAPGRDPPVYSVSLLQADPSSCLLTNVPFTLDLSRILPLVDGPYSISGCSTELDGRSLVSMRLDGYLPYGFARSLEDSIEAQTEICALPFFPGKLVSPTDVIALLIAWQIICRQCSLTESPV</sequence>
<reference evidence="13 14" key="1">
    <citation type="submission" date="2019-08" db="EMBL/GenBank/DDBJ databases">
        <authorList>
            <person name="Chen S.-C."/>
            <person name="Lai M.-C."/>
            <person name="You Y.-T."/>
        </authorList>
    </citation>
    <scope>NUCLEOTIDE SEQUENCE [LARGE SCALE GENOMIC DNA]</scope>
    <source>
        <strain evidence="13 14">P2F9704a</strain>
    </source>
</reference>
<dbReference type="PANTHER" id="PTHR10285">
    <property type="entry name" value="URIDINE KINASE"/>
    <property type="match status" value="1"/>
</dbReference>
<dbReference type="NCBIfam" id="NF005655">
    <property type="entry name" value="PRK07429.1"/>
    <property type="match status" value="1"/>
</dbReference>
<evidence type="ECO:0000256" key="7">
    <source>
        <dbReference type="ARBA" id="ARBA00022741"/>
    </source>
</evidence>
<dbReference type="GO" id="GO:0005524">
    <property type="term" value="F:ATP binding"/>
    <property type="evidence" value="ECO:0007669"/>
    <property type="project" value="UniProtKB-KW"/>
</dbReference>
<dbReference type="Pfam" id="PF00485">
    <property type="entry name" value="PRK"/>
    <property type="match status" value="1"/>
</dbReference>
<evidence type="ECO:0000256" key="3">
    <source>
        <dbReference type="ARBA" id="ARBA00012042"/>
    </source>
</evidence>
<feature type="domain" description="Phosphoribulokinase/uridine kinase" evidence="12">
    <location>
        <begin position="18"/>
        <end position="192"/>
    </location>
</feature>
<proteinExistence type="inferred from homology"/>
<evidence type="ECO:0000313" key="13">
    <source>
        <dbReference type="EMBL" id="MCQ1538021.1"/>
    </source>
</evidence>
<dbReference type="Gene3D" id="3.40.50.300">
    <property type="entry name" value="P-loop containing nucleotide triphosphate hydrolases"/>
    <property type="match status" value="1"/>
</dbReference>
<dbReference type="GO" id="GO:0008974">
    <property type="term" value="F:phosphoribulokinase activity"/>
    <property type="evidence" value="ECO:0007669"/>
    <property type="project" value="UniProtKB-EC"/>
</dbReference>
<evidence type="ECO:0000256" key="1">
    <source>
        <dbReference type="ARBA" id="ARBA00005215"/>
    </source>
</evidence>
<organism evidence="13 14">
    <name type="scientific">Methanocalculus taiwanensis</name>
    <dbReference type="NCBI Taxonomy" id="106207"/>
    <lineage>
        <taxon>Archaea</taxon>
        <taxon>Methanobacteriati</taxon>
        <taxon>Methanobacteriota</taxon>
        <taxon>Stenosarchaea group</taxon>
        <taxon>Methanomicrobia</taxon>
        <taxon>Methanomicrobiales</taxon>
        <taxon>Methanocalculaceae</taxon>
        <taxon>Methanocalculus</taxon>
    </lineage>
</organism>
<keyword evidence="8" id="KW-0418">Kinase</keyword>
<keyword evidence="4" id="KW-0602">Photosynthesis</keyword>
<gene>
    <name evidence="13" type="ORF">FTO68_03320</name>
</gene>
<evidence type="ECO:0000256" key="10">
    <source>
        <dbReference type="ARBA" id="ARBA00031382"/>
    </source>
</evidence>
<keyword evidence="7" id="KW-0547">Nucleotide-binding</keyword>
<name>A0ABD4TH56_9EURY</name>
<dbReference type="SUPFAM" id="SSF52540">
    <property type="entry name" value="P-loop containing nucleoside triphosphate hydrolases"/>
    <property type="match status" value="1"/>
</dbReference>
<dbReference type="EC" id="2.7.1.19" evidence="3"/>
<dbReference type="GO" id="GO:0019253">
    <property type="term" value="P:reductive pentose-phosphate cycle"/>
    <property type="evidence" value="ECO:0007669"/>
    <property type="project" value="UniProtKB-KW"/>
</dbReference>
<keyword evidence="6 13" id="KW-0808">Transferase</keyword>
<dbReference type="AlphaFoldDB" id="A0ABD4TH56"/>
<dbReference type="InterPro" id="IPR027417">
    <property type="entry name" value="P-loop_NTPase"/>
</dbReference>
<comment type="caution">
    <text evidence="13">The sequence shown here is derived from an EMBL/GenBank/DDBJ whole genome shotgun (WGS) entry which is preliminary data.</text>
</comment>
<keyword evidence="5" id="KW-0113">Calvin cycle</keyword>
<dbReference type="PROSITE" id="PS00567">
    <property type="entry name" value="PHOSPHORIBULOKINASE"/>
    <property type="match status" value="1"/>
</dbReference>
<comment type="similarity">
    <text evidence="2">Belongs to the phosphoribulokinase family.</text>
</comment>
<evidence type="ECO:0000313" key="14">
    <source>
        <dbReference type="Proteomes" id="UP001524383"/>
    </source>
</evidence>
<evidence type="ECO:0000256" key="9">
    <source>
        <dbReference type="ARBA" id="ARBA00022840"/>
    </source>
</evidence>
<evidence type="ECO:0000256" key="11">
    <source>
        <dbReference type="ARBA" id="ARBA00047663"/>
    </source>
</evidence>
<evidence type="ECO:0000256" key="6">
    <source>
        <dbReference type="ARBA" id="ARBA00022679"/>
    </source>
</evidence>
<accession>A0ABD4TH56</accession>
<comment type="catalytic activity">
    <reaction evidence="11">
        <text>D-ribulose 5-phosphate + ATP = D-ribulose 1,5-bisphosphate + ADP + H(+)</text>
        <dbReference type="Rhea" id="RHEA:19365"/>
        <dbReference type="ChEBI" id="CHEBI:15378"/>
        <dbReference type="ChEBI" id="CHEBI:30616"/>
        <dbReference type="ChEBI" id="CHEBI:57870"/>
        <dbReference type="ChEBI" id="CHEBI:58121"/>
        <dbReference type="ChEBI" id="CHEBI:456216"/>
        <dbReference type="EC" id="2.7.1.19"/>
    </reaction>
</comment>
<evidence type="ECO:0000256" key="2">
    <source>
        <dbReference type="ARBA" id="ARBA00009719"/>
    </source>
</evidence>
<evidence type="ECO:0000259" key="12">
    <source>
        <dbReference type="Pfam" id="PF00485"/>
    </source>
</evidence>
<keyword evidence="9" id="KW-0067">ATP-binding</keyword>
<dbReference type="InterPro" id="IPR006082">
    <property type="entry name" value="PRK"/>
</dbReference>
<dbReference type="Proteomes" id="UP001524383">
    <property type="component" value="Unassembled WGS sequence"/>
</dbReference>
<comment type="pathway">
    <text evidence="1">Carbohydrate biosynthesis; Calvin cycle.</text>
</comment>
<dbReference type="InterPro" id="IPR006083">
    <property type="entry name" value="PRK/URK"/>
</dbReference>